<keyword evidence="1" id="KW-0175">Coiled coil</keyword>
<evidence type="ECO:0000313" key="4">
    <source>
        <dbReference type="Proteomes" id="UP000290092"/>
    </source>
</evidence>
<evidence type="ECO:0008006" key="5">
    <source>
        <dbReference type="Google" id="ProtNLM"/>
    </source>
</evidence>
<keyword evidence="2" id="KW-0812">Transmembrane</keyword>
<organism evidence="3 4">
    <name type="scientific">Malaciobacter mytili LMG 24559</name>
    <dbReference type="NCBI Taxonomy" id="1032238"/>
    <lineage>
        <taxon>Bacteria</taxon>
        <taxon>Pseudomonadati</taxon>
        <taxon>Campylobacterota</taxon>
        <taxon>Epsilonproteobacteria</taxon>
        <taxon>Campylobacterales</taxon>
        <taxon>Arcobacteraceae</taxon>
        <taxon>Malaciobacter</taxon>
    </lineage>
</organism>
<dbReference type="Proteomes" id="UP000290092">
    <property type="component" value="Unassembled WGS sequence"/>
</dbReference>
<dbReference type="RefSeq" id="WP_114842630.1">
    <property type="nucleotide sequence ID" value="NZ_CP031219.1"/>
</dbReference>
<evidence type="ECO:0000256" key="2">
    <source>
        <dbReference type="SAM" id="Phobius"/>
    </source>
</evidence>
<protein>
    <recommendedName>
        <fullName evidence="5">Cobalt/nickel ECF transporter CbiMNQO, S component CbiN</fullName>
    </recommendedName>
</protein>
<evidence type="ECO:0000313" key="3">
    <source>
        <dbReference type="EMBL" id="RXK12902.1"/>
    </source>
</evidence>
<proteinExistence type="predicted"/>
<evidence type="ECO:0000256" key="1">
    <source>
        <dbReference type="SAM" id="Coils"/>
    </source>
</evidence>
<sequence length="157" mass="18081">MKIFLILTIFVLQLFAHKLNLFTTYEKDTLFISAYFASGNGCQNCKIKIEDETGQLIQKAFTNTQGEASFNINKNSFYILVDAGGGHIVKEKITKEISDKIVKEEKKPLNSLEEENFKLKAKVKALEEKLEKLEFLKTIFALFIIFGIFYILKRVKK</sequence>
<accession>A0AAX2AEC2</accession>
<dbReference type="EMBL" id="NXID01000073">
    <property type="protein sequence ID" value="RXK12902.1"/>
    <property type="molecule type" value="Genomic_DNA"/>
</dbReference>
<dbReference type="AlphaFoldDB" id="A0AAX2AEC2"/>
<gene>
    <name evidence="3" type="ORF">CP985_14055</name>
</gene>
<feature type="transmembrane region" description="Helical" evidence="2">
    <location>
        <begin position="135"/>
        <end position="152"/>
    </location>
</feature>
<keyword evidence="2" id="KW-0472">Membrane</keyword>
<keyword evidence="2" id="KW-1133">Transmembrane helix</keyword>
<dbReference type="KEGG" id="amyt:AMYT_2260"/>
<comment type="caution">
    <text evidence="3">The sequence shown here is derived from an EMBL/GenBank/DDBJ whole genome shotgun (WGS) entry which is preliminary data.</text>
</comment>
<name>A0AAX2AEC2_9BACT</name>
<keyword evidence="4" id="KW-1185">Reference proteome</keyword>
<feature type="coiled-coil region" evidence="1">
    <location>
        <begin position="109"/>
        <end position="136"/>
    </location>
</feature>
<reference evidence="3 4" key="1">
    <citation type="submission" date="2017-09" db="EMBL/GenBank/DDBJ databases">
        <title>Genomics of the genus Arcobacter.</title>
        <authorList>
            <person name="Perez-Cataluna A."/>
            <person name="Figueras M.J."/>
            <person name="Salas-Masso N."/>
        </authorList>
    </citation>
    <scope>NUCLEOTIDE SEQUENCE [LARGE SCALE GENOMIC DNA]</scope>
    <source>
        <strain evidence="3 4">CECT 7386</strain>
    </source>
</reference>